<accession>A0A8C4ZTP2</accession>
<feature type="binding site" evidence="12">
    <location>
        <begin position="403"/>
        <end position="409"/>
    </location>
    <ligand>
        <name>substrate</name>
    </ligand>
</feature>
<feature type="binding site" evidence="12">
    <location>
        <begin position="341"/>
        <end position="342"/>
    </location>
    <ligand>
        <name>substrate</name>
    </ligand>
</feature>
<dbReference type="GO" id="GO:0019903">
    <property type="term" value="F:protein phosphatase binding"/>
    <property type="evidence" value="ECO:0007669"/>
    <property type="project" value="UniProtKB-ARBA"/>
</dbReference>
<evidence type="ECO:0000256" key="13">
    <source>
        <dbReference type="PROSITE-ProRule" id="PRU00091"/>
    </source>
</evidence>
<keyword evidence="9" id="KW-0472">Membrane</keyword>
<dbReference type="GO" id="GO:0046856">
    <property type="term" value="P:phosphatidylinositol dephosphorylation"/>
    <property type="evidence" value="ECO:0007669"/>
    <property type="project" value="UniProtKB-ARBA"/>
</dbReference>
<feature type="region of interest" description="Disordered" evidence="15">
    <location>
        <begin position="713"/>
        <end position="738"/>
    </location>
</feature>
<dbReference type="GO" id="GO:0010506">
    <property type="term" value="P:regulation of autophagy"/>
    <property type="evidence" value="ECO:0007669"/>
    <property type="project" value="TreeGrafter"/>
</dbReference>
<keyword evidence="4" id="KW-0479">Metal-binding</keyword>
<dbReference type="PANTHER" id="PTHR10807:SF66">
    <property type="entry name" value="MYOTUBULARIN-RELATED PROTEIN 3"/>
    <property type="match status" value="1"/>
</dbReference>
<dbReference type="InterPro" id="IPR030564">
    <property type="entry name" value="Myotubularin"/>
</dbReference>
<evidence type="ECO:0000256" key="1">
    <source>
        <dbReference type="ARBA" id="ARBA00004370"/>
    </source>
</evidence>
<keyword evidence="14" id="KW-0175">Coiled coil</keyword>
<dbReference type="GO" id="GO:0004438">
    <property type="term" value="F:phosphatidylinositol-3-phosphate phosphatase activity"/>
    <property type="evidence" value="ECO:0007669"/>
    <property type="project" value="TreeGrafter"/>
</dbReference>
<dbReference type="SUPFAM" id="SSF52799">
    <property type="entry name" value="(Phosphotyrosine protein) phosphatases II"/>
    <property type="match status" value="1"/>
</dbReference>
<feature type="coiled-coil region" evidence="14">
    <location>
        <begin position="775"/>
        <end position="809"/>
    </location>
</feature>
<evidence type="ECO:0000256" key="3">
    <source>
        <dbReference type="ARBA" id="ARBA00012903"/>
    </source>
</evidence>
<feature type="binding site" evidence="12">
    <location>
        <begin position="316"/>
        <end position="319"/>
    </location>
    <ligand>
        <name>substrate</name>
    </ligand>
</feature>
<protein>
    <recommendedName>
        <fullName evidence="3">phosphatidylinositol-3,5-bisphosphate 3-phosphatase</fullName>
        <ecNumber evidence="3">3.1.3.95</ecNumber>
    </recommendedName>
    <alternativeName>
        <fullName evidence="10">Phosphatidylinositol-3,5-bisphosphate 3-phosphatase</fullName>
    </alternativeName>
</protein>
<dbReference type="SMART" id="SM00404">
    <property type="entry name" value="PTPc_motif"/>
    <property type="match status" value="1"/>
</dbReference>
<sequence>EEEGQQSLECVQANQFFPKKSPVLEEENMQVPFSQLHGEFTEYVGRAEDAIIAMSNYRLHIKFKESVVNVILYTTKRRTWRSEQLFSITSVRRCQFSTLEQCQEWLKRLSAAGRPPSSLEHLFSFAFHAWCMDVYAGEKEQHGELCRPGEHVTSWFKNEVERMGFDTQNAWRISDINSRFRLCSSYPQQLLVPAWITDKELENVAAFRSWKRFPAVVYRHVTTGAVIARCGQPEVSWWGWRNADDEHLVQSIAKACAVDGISRKHQANGGYSNGTALPDTDFESSLTNNSEVETLAIQPHKLLILDARSYAAAVANRAKGGGCECPEYYPNCEVVFMGMANIHSIRKSFQSLRFLCTQMPDPANWLSALESTKWLQHLSLLLKAALLAVNAVHRDHRPVMVHCSDGWDRTPQIVALSKMLLDPYYRTIEGFQVLVETDWLDFGHKFADRCGHGENSEDVNERCPVFLQWLDCVHQLQRQFPCSFEFNEAFLVKLVQHAYSCLFGTFLCNSGKEREDRHVQERTCSVWSLLRSGNRALCNMLYSSQSETVLHPVCHVRNLMLWTAVYLPSSSPTTPSDDSCAHYPAPGSSPEEATLGRRPKTRSFDNLPSACELGSMAAPNRRSSDPSLNEKWQDHRRSLELSCVTAGPDGGAGGPEDLEDQTDGPMYADTAEPEPQPEERGPRPQRPQSPGVPGLCNGEEPCNGAPAWAKAAAERGPLSRQASLASGGSLGPQPRGFCPHRCTHMPAGRPAGSPEQQSRLHLDDDGLTLHPDAIQQRLRQMEACHQKEVESLKRQMQELRTRLENQQHGGCPRLNGDQGDEGYNMDPNCLSRCSTELLSEASWEQVDKTDAEVTRWYPDHLAAQCYRCESRFWLASRKHHCRNCGNVFCASCCDQKIPVPSQQLFEPSRVCKSCYVAGSLSKPVTPFCRTTAEYFTLFCALSPHDT</sequence>
<dbReference type="GO" id="GO:0005829">
    <property type="term" value="C:cytosol"/>
    <property type="evidence" value="ECO:0007669"/>
    <property type="project" value="UniProtKB-ARBA"/>
</dbReference>
<dbReference type="PANTHER" id="PTHR10807">
    <property type="entry name" value="MYOTUBULARIN-RELATED"/>
    <property type="match status" value="1"/>
</dbReference>
<evidence type="ECO:0000256" key="7">
    <source>
        <dbReference type="ARBA" id="ARBA00022833"/>
    </source>
</evidence>
<keyword evidence="8" id="KW-0443">Lipid metabolism</keyword>
<dbReference type="InterPro" id="IPR016130">
    <property type="entry name" value="Tyr_Pase_AS"/>
</dbReference>
<evidence type="ECO:0000256" key="6">
    <source>
        <dbReference type="ARBA" id="ARBA00022801"/>
    </source>
</evidence>
<dbReference type="InterPro" id="IPR000306">
    <property type="entry name" value="Znf_FYVE"/>
</dbReference>
<keyword evidence="5 13" id="KW-0863">Zinc-finger</keyword>
<dbReference type="GO" id="GO:0061952">
    <property type="term" value="P:midbody abscission"/>
    <property type="evidence" value="ECO:0007669"/>
    <property type="project" value="UniProtKB-ARBA"/>
</dbReference>
<evidence type="ECO:0000259" key="16">
    <source>
        <dbReference type="PROSITE" id="PS50178"/>
    </source>
</evidence>
<feature type="region of interest" description="Disordered" evidence="15">
    <location>
        <begin position="575"/>
        <end position="699"/>
    </location>
</feature>
<reference evidence="18" key="2">
    <citation type="submission" date="2025-09" db="UniProtKB">
        <authorList>
            <consortium name="Ensembl"/>
        </authorList>
    </citation>
    <scope>IDENTIFICATION</scope>
</reference>
<keyword evidence="19" id="KW-1185">Reference proteome</keyword>
<dbReference type="PROSITE" id="PS00383">
    <property type="entry name" value="TYR_PHOSPHATASE_1"/>
    <property type="match status" value="1"/>
</dbReference>
<reference evidence="18" key="1">
    <citation type="submission" date="2025-08" db="UniProtKB">
        <authorList>
            <consortium name="Ensembl"/>
        </authorList>
    </citation>
    <scope>IDENTIFICATION</scope>
</reference>
<dbReference type="InterPro" id="IPR017455">
    <property type="entry name" value="Znf_FYVE-rel"/>
</dbReference>
<dbReference type="Gene3D" id="3.30.40.10">
    <property type="entry name" value="Zinc/RING finger domain, C3HC4 (zinc finger)"/>
    <property type="match status" value="1"/>
</dbReference>
<dbReference type="AlphaFoldDB" id="A0A8C4ZTP2"/>
<dbReference type="InterPro" id="IPR013083">
    <property type="entry name" value="Znf_RING/FYVE/PHD"/>
</dbReference>
<dbReference type="Pfam" id="PF01363">
    <property type="entry name" value="FYVE"/>
    <property type="match status" value="1"/>
</dbReference>
<dbReference type="GO" id="GO:0008270">
    <property type="term" value="F:zinc ion binding"/>
    <property type="evidence" value="ECO:0007669"/>
    <property type="project" value="UniProtKB-KW"/>
</dbReference>
<dbReference type="EC" id="3.1.3.95" evidence="3"/>
<keyword evidence="7" id="KW-0862">Zinc</keyword>
<name>A0A8C4ZTP2_GADMO</name>
<dbReference type="GO" id="GO:0016020">
    <property type="term" value="C:membrane"/>
    <property type="evidence" value="ECO:0007669"/>
    <property type="project" value="UniProtKB-SubCell"/>
</dbReference>
<dbReference type="InterPro" id="IPR003595">
    <property type="entry name" value="Tyr_Pase_cat"/>
</dbReference>
<evidence type="ECO:0000313" key="18">
    <source>
        <dbReference type="Ensembl" id="ENSGMOP00000022131.1"/>
    </source>
</evidence>
<evidence type="ECO:0000256" key="2">
    <source>
        <dbReference type="ARBA" id="ARBA00007471"/>
    </source>
</evidence>
<evidence type="ECO:0000256" key="4">
    <source>
        <dbReference type="ARBA" id="ARBA00022723"/>
    </source>
</evidence>
<dbReference type="GO" id="GO:0052629">
    <property type="term" value="F:phosphatidylinositol-3,5-bisphosphate 3-phosphatase activity"/>
    <property type="evidence" value="ECO:0007669"/>
    <property type="project" value="UniProtKB-EC"/>
</dbReference>
<dbReference type="InterPro" id="IPR010569">
    <property type="entry name" value="Myotubularin-like_Pase_dom"/>
</dbReference>
<evidence type="ECO:0000313" key="19">
    <source>
        <dbReference type="Proteomes" id="UP000694546"/>
    </source>
</evidence>
<proteinExistence type="inferred from homology"/>
<dbReference type="Pfam" id="PF06602">
    <property type="entry name" value="Myotub-related"/>
    <property type="match status" value="1"/>
</dbReference>
<feature type="active site" description="Phosphocysteine intermediate" evidence="11">
    <location>
        <position position="403"/>
    </location>
</feature>
<evidence type="ECO:0000256" key="5">
    <source>
        <dbReference type="ARBA" id="ARBA00022771"/>
    </source>
</evidence>
<organism evidence="18 19">
    <name type="scientific">Gadus morhua</name>
    <name type="common">Atlantic cod</name>
    <dbReference type="NCBI Taxonomy" id="8049"/>
    <lineage>
        <taxon>Eukaryota</taxon>
        <taxon>Metazoa</taxon>
        <taxon>Chordata</taxon>
        <taxon>Craniata</taxon>
        <taxon>Vertebrata</taxon>
        <taxon>Euteleostomi</taxon>
        <taxon>Actinopterygii</taxon>
        <taxon>Neopterygii</taxon>
        <taxon>Teleostei</taxon>
        <taxon>Neoteleostei</taxon>
        <taxon>Acanthomorphata</taxon>
        <taxon>Zeiogadaria</taxon>
        <taxon>Gadariae</taxon>
        <taxon>Gadiformes</taxon>
        <taxon>Gadoidei</taxon>
        <taxon>Gadidae</taxon>
        <taxon>Gadus</taxon>
    </lineage>
</organism>
<comment type="similarity">
    <text evidence="2">Belongs to the protein-tyrosine phosphatase family. Non-receptor class myotubularin subfamily.</text>
</comment>
<comment type="subcellular location">
    <subcellularLocation>
        <location evidence="1">Membrane</location>
    </subcellularLocation>
</comment>
<dbReference type="SMART" id="SM00064">
    <property type="entry name" value="FYVE"/>
    <property type="match status" value="1"/>
</dbReference>
<dbReference type="GO" id="GO:0004722">
    <property type="term" value="F:protein serine/threonine phosphatase activity"/>
    <property type="evidence" value="ECO:0007669"/>
    <property type="project" value="UniProtKB-ARBA"/>
</dbReference>
<gene>
    <name evidence="18" type="primary">mtmr3</name>
</gene>
<keyword evidence="6" id="KW-0378">Hydrolase</keyword>
<dbReference type="Proteomes" id="UP000694546">
    <property type="component" value="Chromosome 6"/>
</dbReference>
<evidence type="ECO:0000256" key="14">
    <source>
        <dbReference type="SAM" id="Coils"/>
    </source>
</evidence>
<dbReference type="GO" id="GO:0060090">
    <property type="term" value="F:molecular adaptor activity"/>
    <property type="evidence" value="ECO:0007669"/>
    <property type="project" value="UniProtKB-ARBA"/>
</dbReference>
<dbReference type="Ensembl" id="ENSGMOT00000039947.1">
    <property type="protein sequence ID" value="ENSGMOP00000022131.1"/>
    <property type="gene ID" value="ENSGMOG00000017536.2"/>
</dbReference>
<evidence type="ECO:0000256" key="9">
    <source>
        <dbReference type="ARBA" id="ARBA00023136"/>
    </source>
</evidence>
<dbReference type="GO" id="GO:0046474">
    <property type="term" value="P:glycerophospholipid biosynthetic process"/>
    <property type="evidence" value="ECO:0007669"/>
    <property type="project" value="UniProtKB-ARBA"/>
</dbReference>
<dbReference type="InterPro" id="IPR029021">
    <property type="entry name" value="Prot-tyrosine_phosphatase-like"/>
</dbReference>
<dbReference type="SUPFAM" id="SSF57903">
    <property type="entry name" value="FYVE/PHD zinc finger"/>
    <property type="match status" value="1"/>
</dbReference>
<evidence type="ECO:0000256" key="11">
    <source>
        <dbReference type="PIRSR" id="PIRSR630564-1"/>
    </source>
</evidence>
<evidence type="ECO:0000256" key="8">
    <source>
        <dbReference type="ARBA" id="ARBA00023098"/>
    </source>
</evidence>
<evidence type="ECO:0000259" key="17">
    <source>
        <dbReference type="PROSITE" id="PS51339"/>
    </source>
</evidence>
<dbReference type="InterPro" id="IPR011011">
    <property type="entry name" value="Znf_FYVE_PHD"/>
</dbReference>
<dbReference type="PROSITE" id="PS51339">
    <property type="entry name" value="PPASE_MYOTUBULARIN"/>
    <property type="match status" value="1"/>
</dbReference>
<dbReference type="PROSITE" id="PS50178">
    <property type="entry name" value="ZF_FYVE"/>
    <property type="match status" value="1"/>
</dbReference>
<evidence type="ECO:0000256" key="15">
    <source>
        <dbReference type="SAM" id="MobiDB-lite"/>
    </source>
</evidence>
<dbReference type="GeneTree" id="ENSGT00940000157272"/>
<feature type="domain" description="Myotubularin phosphatase" evidence="17">
    <location>
        <begin position="150"/>
        <end position="566"/>
    </location>
</feature>
<evidence type="ECO:0000256" key="10">
    <source>
        <dbReference type="ARBA" id="ARBA00032571"/>
    </source>
</evidence>
<feature type="domain" description="FYVE-type" evidence="16">
    <location>
        <begin position="859"/>
        <end position="919"/>
    </location>
</feature>
<dbReference type="CDD" id="cd15732">
    <property type="entry name" value="FYVE_MTMR3"/>
    <property type="match status" value="1"/>
</dbReference>
<evidence type="ECO:0000256" key="12">
    <source>
        <dbReference type="PIRSR" id="PIRSR630564-2"/>
    </source>
</evidence>